<dbReference type="AlphaFoldDB" id="A0A2S6GIU8"/>
<reference evidence="1 2" key="1">
    <citation type="submission" date="2018-02" db="EMBL/GenBank/DDBJ databases">
        <title>Subsurface microbial communities from deep shales in Ohio and West Virginia, USA.</title>
        <authorList>
            <person name="Wrighton K."/>
        </authorList>
    </citation>
    <scope>NUCLEOTIDE SEQUENCE [LARGE SCALE GENOMIC DNA]</scope>
    <source>
        <strain evidence="1 2">OWC-G53F</strain>
    </source>
</reference>
<organism evidence="1 2">
    <name type="scientific">Methylobacter tundripaludum</name>
    <dbReference type="NCBI Taxonomy" id="173365"/>
    <lineage>
        <taxon>Bacteria</taxon>
        <taxon>Pseudomonadati</taxon>
        <taxon>Pseudomonadota</taxon>
        <taxon>Gammaproteobacteria</taxon>
        <taxon>Methylococcales</taxon>
        <taxon>Methylococcaceae</taxon>
        <taxon>Methylobacter</taxon>
    </lineage>
</organism>
<dbReference type="EMBL" id="PTIY01000022">
    <property type="protein sequence ID" value="PPK65145.1"/>
    <property type="molecule type" value="Genomic_DNA"/>
</dbReference>
<sequence length="227" mass="25581">MPIFNQPDFFTIRQLDLENKLILPTTQLYGQVSFQLNSLYQDMRNALIDAHGVVAVAAKRVYEHPVETLTAWYDQAAYTGTALYAQVQVAVLPVYQDWQVTVSTGKEKTGQYLQAFWDNPEQVTLATFEPVTRYVTTASEQSERYWQMFMDNPEQFMLSALAPITDYMTSHSADAEAILISSYYALADFFSLLMAQPSATLQALSHNALSALLDVYFDVISSLLVIA</sequence>
<protein>
    <submittedName>
        <fullName evidence="1">Uncharacterized protein</fullName>
    </submittedName>
</protein>
<evidence type="ECO:0000313" key="2">
    <source>
        <dbReference type="Proteomes" id="UP000238071"/>
    </source>
</evidence>
<gene>
    <name evidence="1" type="ORF">B0F88_12225</name>
</gene>
<comment type="caution">
    <text evidence="1">The sequence shown here is derived from an EMBL/GenBank/DDBJ whole genome shotgun (WGS) entry which is preliminary data.</text>
</comment>
<proteinExistence type="predicted"/>
<dbReference type="Proteomes" id="UP000238071">
    <property type="component" value="Unassembled WGS sequence"/>
</dbReference>
<accession>A0A2S6GIU8</accession>
<evidence type="ECO:0000313" key="1">
    <source>
        <dbReference type="EMBL" id="PPK65145.1"/>
    </source>
</evidence>
<dbReference type="RefSeq" id="WP_258076721.1">
    <property type="nucleotide sequence ID" value="NZ_PTIY01000022.1"/>
</dbReference>
<keyword evidence="2" id="KW-1185">Reference proteome</keyword>
<name>A0A2S6GIU8_9GAMM</name>